<evidence type="ECO:0000256" key="2">
    <source>
        <dbReference type="ARBA" id="ARBA00022980"/>
    </source>
</evidence>
<dbReference type="InterPro" id="IPR031414">
    <property type="entry name" value="Ribosomal_bTHX"/>
</dbReference>
<dbReference type="EMBL" id="SIDB01000014">
    <property type="protein sequence ID" value="KAI3423973.1"/>
    <property type="molecule type" value="Genomic_DNA"/>
</dbReference>
<reference evidence="5" key="2">
    <citation type="submission" date="2020-11" db="EMBL/GenBank/DDBJ databases">
        <authorList>
            <person name="Cecchin M."/>
            <person name="Marcolungo L."/>
            <person name="Rossato M."/>
            <person name="Girolomoni L."/>
            <person name="Cosentino E."/>
            <person name="Cuine S."/>
            <person name="Li-Beisson Y."/>
            <person name="Delledonne M."/>
            <person name="Ballottari M."/>
        </authorList>
    </citation>
    <scope>NUCLEOTIDE SEQUENCE</scope>
    <source>
        <strain evidence="5">211/11P</strain>
        <tissue evidence="5">Whole cell</tissue>
    </source>
</reference>
<dbReference type="Proteomes" id="UP001055712">
    <property type="component" value="Unassembled WGS sequence"/>
</dbReference>
<protein>
    <submittedName>
        <fullName evidence="5">Uncharacterized protein</fullName>
    </submittedName>
</protein>
<dbReference type="Pfam" id="PF17070">
    <property type="entry name" value="Thx"/>
    <property type="match status" value="1"/>
</dbReference>
<dbReference type="GO" id="GO:1990904">
    <property type="term" value="C:ribonucleoprotein complex"/>
    <property type="evidence" value="ECO:0007669"/>
    <property type="project" value="UniProtKB-KW"/>
</dbReference>
<dbReference type="AlphaFoldDB" id="A0A9D4TF50"/>
<dbReference type="GO" id="GO:0005840">
    <property type="term" value="C:ribosome"/>
    <property type="evidence" value="ECO:0007669"/>
    <property type="project" value="UniProtKB-KW"/>
</dbReference>
<evidence type="ECO:0000256" key="4">
    <source>
        <dbReference type="SAM" id="MobiDB-lite"/>
    </source>
</evidence>
<comment type="caution">
    <text evidence="5">The sequence shown here is derived from an EMBL/GenBank/DDBJ whole genome shotgun (WGS) entry which is preliminary data.</text>
</comment>
<comment type="similarity">
    <text evidence="1">Belongs to the bacterial ribosomal protein bTHX family.</text>
</comment>
<keyword evidence="2" id="KW-0689">Ribosomal protein</keyword>
<gene>
    <name evidence="5" type="ORF">D9Q98_009807</name>
</gene>
<feature type="region of interest" description="Disordered" evidence="4">
    <location>
        <begin position="18"/>
        <end position="40"/>
    </location>
</feature>
<keyword evidence="3" id="KW-0687">Ribonucleoprotein</keyword>
<evidence type="ECO:0000256" key="3">
    <source>
        <dbReference type="ARBA" id="ARBA00023274"/>
    </source>
</evidence>
<accession>A0A9D4TF50</accession>
<keyword evidence="6" id="KW-1185">Reference proteome</keyword>
<feature type="compositionally biased region" description="Pro residues" evidence="4">
    <location>
        <begin position="83"/>
        <end position="99"/>
    </location>
</feature>
<reference evidence="5" key="1">
    <citation type="journal article" date="2019" name="Plant J.">
        <title>Chlorella vulgaris genome assembly and annotation reveals the molecular basis for metabolic acclimation to high light conditions.</title>
        <authorList>
            <person name="Cecchin M."/>
            <person name="Marcolungo L."/>
            <person name="Rossato M."/>
            <person name="Girolomoni L."/>
            <person name="Cosentino E."/>
            <person name="Cuine S."/>
            <person name="Li-Beisson Y."/>
            <person name="Delledonne M."/>
            <person name="Ballottari M."/>
        </authorList>
    </citation>
    <scope>NUCLEOTIDE SEQUENCE</scope>
    <source>
        <strain evidence="5">211/11P</strain>
    </source>
</reference>
<feature type="compositionally biased region" description="Low complexity" evidence="4">
    <location>
        <begin position="18"/>
        <end position="33"/>
    </location>
</feature>
<evidence type="ECO:0000313" key="6">
    <source>
        <dbReference type="Proteomes" id="UP001055712"/>
    </source>
</evidence>
<evidence type="ECO:0000313" key="5">
    <source>
        <dbReference type="EMBL" id="KAI3423973.1"/>
    </source>
</evidence>
<organism evidence="5 6">
    <name type="scientific">Chlorella vulgaris</name>
    <name type="common">Green alga</name>
    <dbReference type="NCBI Taxonomy" id="3077"/>
    <lineage>
        <taxon>Eukaryota</taxon>
        <taxon>Viridiplantae</taxon>
        <taxon>Chlorophyta</taxon>
        <taxon>core chlorophytes</taxon>
        <taxon>Trebouxiophyceae</taxon>
        <taxon>Chlorellales</taxon>
        <taxon>Chlorellaceae</taxon>
        <taxon>Chlorella clade</taxon>
        <taxon>Chlorella</taxon>
    </lineage>
</organism>
<dbReference type="InterPro" id="IPR030826">
    <property type="entry name" value="Ribosomal_bTHX/bTHXc/bTHXm"/>
</dbReference>
<sequence>MQRSAGITLAQRLWQSFASSSSSGASTSSILSSSGGGGSGLAAPLSDALIWMGTRDPKTRRGKIFKGSFGKSRPRKAPVNPHTQPPPQQQIPIPYPPNWQPSGTAGAAVLV</sequence>
<feature type="region of interest" description="Disordered" evidence="4">
    <location>
        <begin position="57"/>
        <end position="111"/>
    </location>
</feature>
<dbReference type="NCBIfam" id="TIGR04560">
    <property type="entry name" value="ribo_THX"/>
    <property type="match status" value="1"/>
</dbReference>
<name>A0A9D4TF50_CHLVU</name>
<evidence type="ECO:0000256" key="1">
    <source>
        <dbReference type="ARBA" id="ARBA00010834"/>
    </source>
</evidence>
<proteinExistence type="inferred from homology"/>